<dbReference type="Pfam" id="PF00692">
    <property type="entry name" value="dUTPase"/>
    <property type="match status" value="1"/>
</dbReference>
<dbReference type="EMBL" id="WBNC01007302">
    <property type="protein sequence ID" value="NXD03350.1"/>
    <property type="molecule type" value="Genomic_DNA"/>
</dbReference>
<feature type="domain" description="Peptidase A2" evidence="4">
    <location>
        <begin position="143"/>
        <end position="157"/>
    </location>
</feature>
<gene>
    <name evidence="5" type="primary">Ervk9_0</name>
    <name evidence="5" type="ORF">CERFAM_R02661</name>
</gene>
<dbReference type="InterPro" id="IPR021109">
    <property type="entry name" value="Peptidase_aspartic_dom_sf"/>
</dbReference>
<dbReference type="PANTHER" id="PTHR19422">
    <property type="entry name" value="GAG RETROVIRAL POLYPROTEIN"/>
    <property type="match status" value="1"/>
</dbReference>
<evidence type="ECO:0000256" key="2">
    <source>
        <dbReference type="ARBA" id="ARBA00022750"/>
    </source>
</evidence>
<evidence type="ECO:0000259" key="4">
    <source>
        <dbReference type="PROSITE" id="PS50175"/>
    </source>
</evidence>
<evidence type="ECO:0000256" key="3">
    <source>
        <dbReference type="ARBA" id="ARBA00022801"/>
    </source>
</evidence>
<sequence length="157" mass="16646">PGSFAMDLATSDTVTLINSTVHLLPTRIFGPPRPQTSALLVGRSSTTIQGLFVLPGVIDSDSVGEIKIMAWTPFPPCTVPRGACIAQLIPFTHTLTPPVPECNTREGGFGSTGTPEILWVQEISNKRPVYTCTLTLRGQQVTVTGILDTGADVTIVS</sequence>
<dbReference type="InterPro" id="IPR036157">
    <property type="entry name" value="dUTPase-like_sf"/>
</dbReference>
<name>A0A851SIW3_CERFA</name>
<keyword evidence="2" id="KW-0064">Aspartyl protease</keyword>
<organism evidence="5 6">
    <name type="scientific">Certhia familiaris</name>
    <name type="common">Eurasian treecreeper</name>
    <dbReference type="NCBI Taxonomy" id="73333"/>
    <lineage>
        <taxon>Eukaryota</taxon>
        <taxon>Metazoa</taxon>
        <taxon>Chordata</taxon>
        <taxon>Craniata</taxon>
        <taxon>Vertebrata</taxon>
        <taxon>Euteleostomi</taxon>
        <taxon>Archelosauria</taxon>
        <taxon>Archosauria</taxon>
        <taxon>Dinosauria</taxon>
        <taxon>Saurischia</taxon>
        <taxon>Theropoda</taxon>
        <taxon>Coelurosauria</taxon>
        <taxon>Aves</taxon>
        <taxon>Neognathae</taxon>
        <taxon>Neoaves</taxon>
        <taxon>Telluraves</taxon>
        <taxon>Australaves</taxon>
        <taxon>Passeriformes</taxon>
        <taxon>Certhiidae</taxon>
        <taxon>Certhiinae</taxon>
        <taxon>Certhia</taxon>
    </lineage>
</organism>
<comment type="caution">
    <text evidence="5">The sequence shown here is derived from an EMBL/GenBank/DDBJ whole genome shotgun (WGS) entry which is preliminary data.</text>
</comment>
<dbReference type="AlphaFoldDB" id="A0A851SIW3"/>
<dbReference type="Proteomes" id="UP000611277">
    <property type="component" value="Unassembled WGS sequence"/>
</dbReference>
<dbReference type="Gene3D" id="2.40.70.10">
    <property type="entry name" value="Acid Proteases"/>
    <property type="match status" value="1"/>
</dbReference>
<reference evidence="5" key="1">
    <citation type="submission" date="2019-09" db="EMBL/GenBank/DDBJ databases">
        <title>Bird 10,000 Genomes (B10K) Project - Family phase.</title>
        <authorList>
            <person name="Zhang G."/>
        </authorList>
    </citation>
    <scope>NUCLEOTIDE SEQUENCE</scope>
    <source>
        <strain evidence="5">OUT-0039</strain>
        <tissue evidence="5">Muscle</tissue>
    </source>
</reference>
<dbReference type="Gene3D" id="2.70.40.10">
    <property type="match status" value="1"/>
</dbReference>
<dbReference type="GO" id="GO:0006508">
    <property type="term" value="P:proteolysis"/>
    <property type="evidence" value="ECO:0007669"/>
    <property type="project" value="UniProtKB-KW"/>
</dbReference>
<dbReference type="PANTHER" id="PTHR19422:SF123">
    <property type="entry name" value="RT1 CLASS I, LOCUS CE15"/>
    <property type="match status" value="1"/>
</dbReference>
<protein>
    <submittedName>
        <fullName evidence="5">POK9 protein</fullName>
    </submittedName>
</protein>
<evidence type="ECO:0000313" key="5">
    <source>
        <dbReference type="EMBL" id="NXD03350.1"/>
    </source>
</evidence>
<dbReference type="SUPFAM" id="SSF51283">
    <property type="entry name" value="dUTPase-like"/>
    <property type="match status" value="1"/>
</dbReference>
<dbReference type="PROSITE" id="PS50175">
    <property type="entry name" value="ASP_PROT_RETROV"/>
    <property type="match status" value="1"/>
</dbReference>
<dbReference type="InterPro" id="IPR001969">
    <property type="entry name" value="Aspartic_peptidase_AS"/>
</dbReference>
<keyword evidence="3" id="KW-0378">Hydrolase</keyword>
<dbReference type="GO" id="GO:0004190">
    <property type="term" value="F:aspartic-type endopeptidase activity"/>
    <property type="evidence" value="ECO:0007669"/>
    <property type="project" value="UniProtKB-KW"/>
</dbReference>
<feature type="non-terminal residue" evidence="5">
    <location>
        <position position="157"/>
    </location>
</feature>
<dbReference type="SUPFAM" id="SSF50630">
    <property type="entry name" value="Acid proteases"/>
    <property type="match status" value="1"/>
</dbReference>
<keyword evidence="6" id="KW-1185">Reference proteome</keyword>
<dbReference type="InterPro" id="IPR001995">
    <property type="entry name" value="Peptidase_A2_cat"/>
</dbReference>
<accession>A0A851SIW3</accession>
<dbReference type="InterPro" id="IPR051592">
    <property type="entry name" value="HERV-K_Pro_peptidase_A2"/>
</dbReference>
<dbReference type="InterPro" id="IPR029054">
    <property type="entry name" value="dUTPase-like"/>
</dbReference>
<feature type="non-terminal residue" evidence="5">
    <location>
        <position position="1"/>
    </location>
</feature>
<evidence type="ECO:0000313" key="6">
    <source>
        <dbReference type="Proteomes" id="UP000611277"/>
    </source>
</evidence>
<keyword evidence="1" id="KW-0645">Protease</keyword>
<proteinExistence type="predicted"/>
<evidence type="ECO:0000256" key="1">
    <source>
        <dbReference type="ARBA" id="ARBA00022670"/>
    </source>
</evidence>
<dbReference type="PROSITE" id="PS00141">
    <property type="entry name" value="ASP_PROTEASE"/>
    <property type="match status" value="1"/>
</dbReference>